<keyword evidence="3" id="KW-1185">Reference proteome</keyword>
<organism evidence="2 3">
    <name type="scientific">Plantactinospora siamensis</name>
    <dbReference type="NCBI Taxonomy" id="555372"/>
    <lineage>
        <taxon>Bacteria</taxon>
        <taxon>Bacillati</taxon>
        <taxon>Actinomycetota</taxon>
        <taxon>Actinomycetes</taxon>
        <taxon>Micromonosporales</taxon>
        <taxon>Micromonosporaceae</taxon>
        <taxon>Plantactinospora</taxon>
    </lineage>
</organism>
<feature type="region of interest" description="Disordered" evidence="1">
    <location>
        <begin position="92"/>
        <end position="146"/>
    </location>
</feature>
<evidence type="ECO:0000313" key="3">
    <source>
        <dbReference type="Proteomes" id="UP001589894"/>
    </source>
</evidence>
<evidence type="ECO:0000313" key="2">
    <source>
        <dbReference type="EMBL" id="MFC0567104.1"/>
    </source>
</evidence>
<gene>
    <name evidence="2" type="ORF">ACFFHU_23560</name>
</gene>
<accession>A0ABV6P246</accession>
<evidence type="ECO:0008006" key="4">
    <source>
        <dbReference type="Google" id="ProtNLM"/>
    </source>
</evidence>
<evidence type="ECO:0000256" key="1">
    <source>
        <dbReference type="SAM" id="MobiDB-lite"/>
    </source>
</evidence>
<comment type="caution">
    <text evidence="2">The sequence shown here is derived from an EMBL/GenBank/DDBJ whole genome shotgun (WGS) entry which is preliminary data.</text>
</comment>
<proteinExistence type="predicted"/>
<feature type="compositionally biased region" description="Low complexity" evidence="1">
    <location>
        <begin position="106"/>
        <end position="118"/>
    </location>
</feature>
<dbReference type="RefSeq" id="WP_377342322.1">
    <property type="nucleotide sequence ID" value="NZ_JBHLUE010000019.1"/>
</dbReference>
<reference evidence="2 3" key="1">
    <citation type="submission" date="2024-09" db="EMBL/GenBank/DDBJ databases">
        <authorList>
            <person name="Sun Q."/>
            <person name="Mori K."/>
        </authorList>
    </citation>
    <scope>NUCLEOTIDE SEQUENCE [LARGE SCALE GENOMIC DNA]</scope>
    <source>
        <strain evidence="2 3">TBRC 2205</strain>
    </source>
</reference>
<name>A0ABV6P246_9ACTN</name>
<sequence length="281" mass="29546">MHGKDKIDTDLTINPSTTRSEDALSTVGRPGPAPAVVPGQRRLGRALRSTPLRLGLAAALTCGLGGVAVTETRSAGRPPAVDPVRAALADRAVAAAEQPASRSTQRAPVPSPSASPTAKPKPKPRPKPKARPARPARPRPVAGLTQAQMDNAAVVVRVGRRMGIPRRGLIVAIATTMQESDLYNLASDVVPESLDYPHQGSGADHDSVGLFQQRPSSGWGSVADLMQPAYAAQQFFLALAEIPDWQDMSVTLAAQTVQVSAFPDAYAQHEDRATTVVDALL</sequence>
<feature type="region of interest" description="Disordered" evidence="1">
    <location>
        <begin position="1"/>
        <end position="39"/>
    </location>
</feature>
<dbReference type="Proteomes" id="UP001589894">
    <property type="component" value="Unassembled WGS sequence"/>
</dbReference>
<protein>
    <recommendedName>
        <fullName evidence="4">Peptidase M23</fullName>
    </recommendedName>
</protein>
<feature type="compositionally biased region" description="Basic residues" evidence="1">
    <location>
        <begin position="120"/>
        <end position="137"/>
    </location>
</feature>
<dbReference type="EMBL" id="JBHLUE010000019">
    <property type="protein sequence ID" value="MFC0567104.1"/>
    <property type="molecule type" value="Genomic_DNA"/>
</dbReference>